<dbReference type="AlphaFoldDB" id="A0A6G3SQW5"/>
<evidence type="ECO:0000256" key="9">
    <source>
        <dbReference type="RuleBase" id="RU365045"/>
    </source>
</evidence>
<accession>A0A6G3SQW5</accession>
<organism evidence="12">
    <name type="scientific">Streptomyces anulatus</name>
    <name type="common">Streptomyces chrysomallus</name>
    <dbReference type="NCBI Taxonomy" id="1892"/>
    <lineage>
        <taxon>Bacteria</taxon>
        <taxon>Bacillati</taxon>
        <taxon>Actinomycetota</taxon>
        <taxon>Actinomycetes</taxon>
        <taxon>Kitasatosporales</taxon>
        <taxon>Streptomycetaceae</taxon>
        <taxon>Streptomyces</taxon>
    </lineage>
</organism>
<dbReference type="CDD" id="cd04301">
    <property type="entry name" value="NAT_SF"/>
    <property type="match status" value="1"/>
</dbReference>
<evidence type="ECO:0000256" key="1">
    <source>
        <dbReference type="ARBA" id="ARBA00003741"/>
    </source>
</evidence>
<feature type="region of interest" description="Disordered" evidence="10">
    <location>
        <begin position="1"/>
        <end position="23"/>
    </location>
</feature>
<evidence type="ECO:0000256" key="8">
    <source>
        <dbReference type="ARBA" id="ARBA00048924"/>
    </source>
</evidence>
<feature type="compositionally biased region" description="Low complexity" evidence="10">
    <location>
        <begin position="188"/>
        <end position="221"/>
    </location>
</feature>
<dbReference type="GO" id="GO:0019491">
    <property type="term" value="P:ectoine biosynthetic process"/>
    <property type="evidence" value="ECO:0007669"/>
    <property type="project" value="UniProtKB-UniPathway"/>
</dbReference>
<evidence type="ECO:0000256" key="6">
    <source>
        <dbReference type="ARBA" id="ARBA00022679"/>
    </source>
</evidence>
<evidence type="ECO:0000256" key="4">
    <source>
        <dbReference type="ARBA" id="ARBA00012355"/>
    </source>
</evidence>
<reference evidence="12" key="1">
    <citation type="submission" date="2020-01" db="EMBL/GenBank/DDBJ databases">
        <title>Insect and environment-associated Actinomycetes.</title>
        <authorList>
            <person name="Currrie C."/>
            <person name="Chevrette M."/>
            <person name="Carlson C."/>
            <person name="Stubbendieck R."/>
            <person name="Wendt-Pienkowski E."/>
        </authorList>
    </citation>
    <scope>NUCLEOTIDE SEQUENCE</scope>
    <source>
        <strain evidence="12">SID505</strain>
    </source>
</reference>
<comment type="pathway">
    <text evidence="2 9">Amine and polyamine biosynthesis; ectoine biosynthesis; L-ectoine from L-aspartate 4-semialdehyde: step 2/3.</text>
</comment>
<dbReference type="InterPro" id="IPR016181">
    <property type="entry name" value="Acyl_CoA_acyltransferase"/>
</dbReference>
<dbReference type="Pfam" id="PF00583">
    <property type="entry name" value="Acetyltransf_1"/>
    <property type="match status" value="1"/>
</dbReference>
<keyword evidence="7 9" id="KW-0012">Acyltransferase</keyword>
<sequence>MTTALASGTRPAQRKKPVFRTPRPEDGTAVWELVRDTPGLDTNSRYFYILWFRDFADCSLLATVDDEIVGFLLGYRRPEEPDTYFVWQTAVSPRHGIPFLGVKLFEAAADRQRERGARYVEATVSAENKAILMVLRQYARKRSAEVTDRVLFPSAWLGEGHHDEVLHRIGPLDRAPAQQPAAPPPPASQSTTQQPSAPQSTAQQPSAPQSTAQQPSAPQSPVRESAQQKENAA</sequence>
<comment type="caution">
    <text evidence="12">The sequence shown here is derived from an EMBL/GenBank/DDBJ whole genome shotgun (WGS) entry which is preliminary data.</text>
</comment>
<protein>
    <recommendedName>
        <fullName evidence="5 9">L-2,4-diaminobutyric acid acetyltransferase</fullName>
        <shortName evidence="9">DABA acetyltransferase</shortName>
        <ecNumber evidence="4 9">2.3.1.178</ecNumber>
    </recommendedName>
</protein>
<dbReference type="GO" id="GO:0033816">
    <property type="term" value="F:diaminobutyrate acetyltransferase activity"/>
    <property type="evidence" value="ECO:0007669"/>
    <property type="project" value="UniProtKB-EC"/>
</dbReference>
<dbReference type="SUPFAM" id="SSF55729">
    <property type="entry name" value="Acyl-CoA N-acyltransferases (Nat)"/>
    <property type="match status" value="1"/>
</dbReference>
<dbReference type="InterPro" id="IPR000182">
    <property type="entry name" value="GNAT_dom"/>
</dbReference>
<evidence type="ECO:0000259" key="11">
    <source>
        <dbReference type="PROSITE" id="PS51186"/>
    </source>
</evidence>
<evidence type="ECO:0000256" key="5">
    <source>
        <dbReference type="ARBA" id="ARBA00017935"/>
    </source>
</evidence>
<dbReference type="NCBIfam" id="TIGR02406">
    <property type="entry name" value="ectoine_EctA"/>
    <property type="match status" value="1"/>
</dbReference>
<name>A0A6G3SQW5_STRAQ</name>
<feature type="region of interest" description="Disordered" evidence="10">
    <location>
        <begin position="174"/>
        <end position="233"/>
    </location>
</feature>
<proteinExistence type="inferred from homology"/>
<evidence type="ECO:0000313" key="12">
    <source>
        <dbReference type="EMBL" id="NEB84808.1"/>
    </source>
</evidence>
<dbReference type="EMBL" id="JAAGMK010000312">
    <property type="protein sequence ID" value="NEB84808.1"/>
    <property type="molecule type" value="Genomic_DNA"/>
</dbReference>
<feature type="domain" description="N-acetyltransferase" evidence="11">
    <location>
        <begin position="17"/>
        <end position="182"/>
    </location>
</feature>
<gene>
    <name evidence="9 12" type="primary">ectA</name>
    <name evidence="12" type="ORF">G3I43_11570</name>
</gene>
<dbReference type="EC" id="2.3.1.178" evidence="4 9"/>
<comment type="catalytic activity">
    <reaction evidence="8 9">
        <text>L-2,4-diaminobutanoate + acetyl-CoA = (2S)-4-acetamido-2-aminobutanoate + CoA + H(+)</text>
        <dbReference type="Rhea" id="RHEA:16901"/>
        <dbReference type="ChEBI" id="CHEBI:15378"/>
        <dbReference type="ChEBI" id="CHEBI:57287"/>
        <dbReference type="ChEBI" id="CHEBI:57288"/>
        <dbReference type="ChEBI" id="CHEBI:58761"/>
        <dbReference type="ChEBI" id="CHEBI:58929"/>
        <dbReference type="EC" id="2.3.1.178"/>
    </reaction>
</comment>
<dbReference type="RefSeq" id="WP_164257335.1">
    <property type="nucleotide sequence ID" value="NZ_JAAGMK010000312.1"/>
</dbReference>
<comment type="similarity">
    <text evidence="3 9">Belongs to the acetyltransferase family. EctA subfamily.</text>
</comment>
<comment type="function">
    <text evidence="1 9">Catalyzes the acetylation of L-2,4-diaminobutyrate (DABA) to gamma-N-acetyl-alpha,gamma-diaminobutyric acid (ADABA) with acetyl coenzyme A.</text>
</comment>
<dbReference type="Gene3D" id="3.40.630.30">
    <property type="match status" value="1"/>
</dbReference>
<evidence type="ECO:0000256" key="2">
    <source>
        <dbReference type="ARBA" id="ARBA00004978"/>
    </source>
</evidence>
<dbReference type="UniPathway" id="UPA00067">
    <property type="reaction ID" value="UER00122"/>
</dbReference>
<evidence type="ECO:0000256" key="10">
    <source>
        <dbReference type="SAM" id="MobiDB-lite"/>
    </source>
</evidence>
<dbReference type="PROSITE" id="PS51186">
    <property type="entry name" value="GNAT"/>
    <property type="match status" value="1"/>
</dbReference>
<dbReference type="InterPro" id="IPR012772">
    <property type="entry name" value="Ectoine_EctA"/>
</dbReference>
<keyword evidence="6 9" id="KW-0808">Transferase</keyword>
<evidence type="ECO:0000256" key="3">
    <source>
        <dbReference type="ARBA" id="ARBA00010712"/>
    </source>
</evidence>
<evidence type="ECO:0000256" key="7">
    <source>
        <dbReference type="ARBA" id="ARBA00023315"/>
    </source>
</evidence>